<feature type="transmembrane region" description="Helical" evidence="2">
    <location>
        <begin position="236"/>
        <end position="258"/>
    </location>
</feature>
<dbReference type="EMBL" id="CAJNNV010027841">
    <property type="protein sequence ID" value="CAE8621917.1"/>
    <property type="molecule type" value="Genomic_DNA"/>
</dbReference>
<dbReference type="OrthoDB" id="427337at2759"/>
<feature type="region of interest" description="Disordered" evidence="1">
    <location>
        <begin position="1"/>
        <end position="33"/>
    </location>
</feature>
<comment type="caution">
    <text evidence="3">The sequence shown here is derived from an EMBL/GenBank/DDBJ whole genome shotgun (WGS) entry which is preliminary data.</text>
</comment>
<organism evidence="3 4">
    <name type="scientific">Polarella glacialis</name>
    <name type="common">Dinoflagellate</name>
    <dbReference type="NCBI Taxonomy" id="89957"/>
    <lineage>
        <taxon>Eukaryota</taxon>
        <taxon>Sar</taxon>
        <taxon>Alveolata</taxon>
        <taxon>Dinophyceae</taxon>
        <taxon>Suessiales</taxon>
        <taxon>Suessiaceae</taxon>
        <taxon>Polarella</taxon>
    </lineage>
</organism>
<keyword evidence="2" id="KW-0472">Membrane</keyword>
<keyword evidence="2" id="KW-1133">Transmembrane helix</keyword>
<dbReference type="Proteomes" id="UP000654075">
    <property type="component" value="Unassembled WGS sequence"/>
</dbReference>
<evidence type="ECO:0000313" key="3">
    <source>
        <dbReference type="EMBL" id="CAE8621917.1"/>
    </source>
</evidence>
<sequence length="292" mass="33453">MNDYSKWDKIVDSDDEKEGEKIERELESEKAEGAQYMRELQDSVEHFLQRNHRVLLKGDGEDSRSDPYRAPELVRQAQLPYREVNREELRVLAMFICLTHFDDGETNLSRHPEILEMVRHHRWLEQDPGTLEFLCRVHNLNMKEDAPKPTTKDVRLKAMVLSAINTIAAAKKAKCVGGLLELINQICTPTTPEAREHRIKWQKKEFGKDALFDSLFPDLRELKDKEGDEDNDWTEVYVMIALIVVIVLVLVLLVVYGLPGSMGARPDRTDTTTTTTLLQAVADSLGGLKQEL</sequence>
<feature type="compositionally biased region" description="Basic and acidic residues" evidence="1">
    <location>
        <begin position="1"/>
        <end position="32"/>
    </location>
</feature>
<proteinExistence type="predicted"/>
<dbReference type="AlphaFoldDB" id="A0A813GGY2"/>
<keyword evidence="2" id="KW-0812">Transmembrane</keyword>
<evidence type="ECO:0000256" key="1">
    <source>
        <dbReference type="SAM" id="MobiDB-lite"/>
    </source>
</evidence>
<name>A0A813GGY2_POLGL</name>
<reference evidence="3" key="1">
    <citation type="submission" date="2021-02" db="EMBL/GenBank/DDBJ databases">
        <authorList>
            <person name="Dougan E. K."/>
            <person name="Rhodes N."/>
            <person name="Thang M."/>
            <person name="Chan C."/>
        </authorList>
    </citation>
    <scope>NUCLEOTIDE SEQUENCE</scope>
</reference>
<evidence type="ECO:0000313" key="4">
    <source>
        <dbReference type="Proteomes" id="UP000654075"/>
    </source>
</evidence>
<keyword evidence="4" id="KW-1185">Reference proteome</keyword>
<accession>A0A813GGY2</accession>
<evidence type="ECO:0000256" key="2">
    <source>
        <dbReference type="SAM" id="Phobius"/>
    </source>
</evidence>
<gene>
    <name evidence="3" type="ORF">PGLA1383_LOCUS39433</name>
</gene>
<protein>
    <submittedName>
        <fullName evidence="3">Uncharacterized protein</fullName>
    </submittedName>
</protein>